<gene>
    <name evidence="8" type="ORF">BMF94_5936</name>
</gene>
<dbReference type="GO" id="GO:0019185">
    <property type="term" value="C:snRNA-activating protein complex"/>
    <property type="evidence" value="ECO:0007669"/>
    <property type="project" value="TreeGrafter"/>
</dbReference>
<dbReference type="InterPro" id="IPR022042">
    <property type="entry name" value="snRNA-activating_su3"/>
</dbReference>
<evidence type="ECO:0000313" key="8">
    <source>
        <dbReference type="EMBL" id="POY71011.1"/>
    </source>
</evidence>
<dbReference type="Proteomes" id="UP000237144">
    <property type="component" value="Unassembled WGS sequence"/>
</dbReference>
<keyword evidence="9" id="KW-1185">Reference proteome</keyword>
<comment type="subcellular location">
    <subcellularLocation>
        <location evidence="1">Nucleus</location>
    </subcellularLocation>
</comment>
<evidence type="ECO:0000256" key="4">
    <source>
        <dbReference type="ARBA" id="ARBA00023125"/>
    </source>
</evidence>
<accession>A0A2S5B2V0</accession>
<keyword evidence="5" id="KW-0804">Transcription</keyword>
<dbReference type="PANTHER" id="PTHR13421">
    <property type="entry name" value="SNRNA-ACTIVATING PROTEIN COMPLEX SUBUNIT 3"/>
    <property type="match status" value="1"/>
</dbReference>
<dbReference type="GO" id="GO:0000978">
    <property type="term" value="F:RNA polymerase II cis-regulatory region sequence-specific DNA binding"/>
    <property type="evidence" value="ECO:0007669"/>
    <property type="project" value="TreeGrafter"/>
</dbReference>
<feature type="region of interest" description="Disordered" evidence="7">
    <location>
        <begin position="389"/>
        <end position="415"/>
    </location>
</feature>
<dbReference type="GO" id="GO:0001006">
    <property type="term" value="F:RNA polymerase III type 3 promoter sequence-specific DNA binding"/>
    <property type="evidence" value="ECO:0007669"/>
    <property type="project" value="TreeGrafter"/>
</dbReference>
<dbReference type="GO" id="GO:0042795">
    <property type="term" value="P:snRNA transcription by RNA polymerase II"/>
    <property type="evidence" value="ECO:0007669"/>
    <property type="project" value="TreeGrafter"/>
</dbReference>
<evidence type="ECO:0000256" key="7">
    <source>
        <dbReference type="SAM" id="MobiDB-lite"/>
    </source>
</evidence>
<evidence type="ECO:0000256" key="6">
    <source>
        <dbReference type="ARBA" id="ARBA00023242"/>
    </source>
</evidence>
<evidence type="ECO:0000256" key="5">
    <source>
        <dbReference type="ARBA" id="ARBA00023163"/>
    </source>
</evidence>
<feature type="region of interest" description="Disordered" evidence="7">
    <location>
        <begin position="550"/>
        <end position="586"/>
    </location>
</feature>
<feature type="region of interest" description="Disordered" evidence="7">
    <location>
        <begin position="105"/>
        <end position="126"/>
    </location>
</feature>
<dbReference type="OrthoDB" id="3437960at2759"/>
<dbReference type="STRING" id="741276.A0A2S5B2V0"/>
<comment type="similarity">
    <text evidence="2">Belongs to the SNAPC3/SRD2 family.</text>
</comment>
<feature type="region of interest" description="Disordered" evidence="7">
    <location>
        <begin position="256"/>
        <end position="321"/>
    </location>
</feature>
<reference evidence="8 9" key="1">
    <citation type="journal article" date="2018" name="Front. Microbiol.">
        <title>Prospects for Fungal Bioremediation of Acidic Radioactive Waste Sites: Characterization and Genome Sequence of Rhodotorula taiwanensis MD1149.</title>
        <authorList>
            <person name="Tkavc R."/>
            <person name="Matrosova V.Y."/>
            <person name="Grichenko O.E."/>
            <person name="Gostincar C."/>
            <person name="Volpe R.P."/>
            <person name="Klimenkova P."/>
            <person name="Gaidamakova E.K."/>
            <person name="Zhou C.E."/>
            <person name="Stewart B.J."/>
            <person name="Lyman M.G."/>
            <person name="Malfatti S.A."/>
            <person name="Rubinfeld B."/>
            <person name="Courtot M."/>
            <person name="Singh J."/>
            <person name="Dalgard C.L."/>
            <person name="Hamilton T."/>
            <person name="Frey K.G."/>
            <person name="Gunde-Cimerman N."/>
            <person name="Dugan L."/>
            <person name="Daly M.J."/>
        </authorList>
    </citation>
    <scope>NUCLEOTIDE SEQUENCE [LARGE SCALE GENOMIC DNA]</scope>
    <source>
        <strain evidence="8 9">MD1149</strain>
    </source>
</reference>
<evidence type="ECO:0000256" key="2">
    <source>
        <dbReference type="ARBA" id="ARBA00010410"/>
    </source>
</evidence>
<keyword evidence="6" id="KW-0539">Nucleus</keyword>
<name>A0A2S5B2V0_9BASI</name>
<dbReference type="GO" id="GO:0001046">
    <property type="term" value="F:core promoter sequence-specific DNA binding"/>
    <property type="evidence" value="ECO:0007669"/>
    <property type="project" value="TreeGrafter"/>
</dbReference>
<dbReference type="Pfam" id="PF12251">
    <property type="entry name" value="SNAPC3"/>
    <property type="match status" value="1"/>
</dbReference>
<proteinExistence type="inferred from homology"/>
<keyword evidence="4" id="KW-0238">DNA-binding</keyword>
<evidence type="ECO:0000256" key="1">
    <source>
        <dbReference type="ARBA" id="ARBA00004123"/>
    </source>
</evidence>
<organism evidence="8 9">
    <name type="scientific">Rhodotorula taiwanensis</name>
    <dbReference type="NCBI Taxonomy" id="741276"/>
    <lineage>
        <taxon>Eukaryota</taxon>
        <taxon>Fungi</taxon>
        <taxon>Dikarya</taxon>
        <taxon>Basidiomycota</taxon>
        <taxon>Pucciniomycotina</taxon>
        <taxon>Microbotryomycetes</taxon>
        <taxon>Sporidiobolales</taxon>
        <taxon>Sporidiobolaceae</taxon>
        <taxon>Rhodotorula</taxon>
    </lineage>
</organism>
<dbReference type="AlphaFoldDB" id="A0A2S5B2V0"/>
<comment type="caution">
    <text evidence="8">The sequence shown here is derived from an EMBL/GenBank/DDBJ whole genome shotgun (WGS) entry which is preliminary data.</text>
</comment>
<dbReference type="GO" id="GO:0042796">
    <property type="term" value="P:snRNA transcription by RNA polymerase III"/>
    <property type="evidence" value="ECO:0007669"/>
    <property type="project" value="TreeGrafter"/>
</dbReference>
<dbReference type="PANTHER" id="PTHR13421:SF16">
    <property type="entry name" value="SNRNA-ACTIVATING PROTEIN COMPLEX SUBUNIT 3"/>
    <property type="match status" value="1"/>
</dbReference>
<dbReference type="GO" id="GO:0005634">
    <property type="term" value="C:nucleus"/>
    <property type="evidence" value="ECO:0007669"/>
    <property type="project" value="UniProtKB-SubCell"/>
</dbReference>
<evidence type="ECO:0000256" key="3">
    <source>
        <dbReference type="ARBA" id="ARBA00023015"/>
    </source>
</evidence>
<dbReference type="GO" id="GO:0003681">
    <property type="term" value="F:bent DNA binding"/>
    <property type="evidence" value="ECO:0007669"/>
    <property type="project" value="TreeGrafter"/>
</dbReference>
<evidence type="ECO:0000313" key="9">
    <source>
        <dbReference type="Proteomes" id="UP000237144"/>
    </source>
</evidence>
<keyword evidence="3" id="KW-0805">Transcription regulation</keyword>
<dbReference type="EMBL" id="PJQD01000088">
    <property type="protein sequence ID" value="POY71011.1"/>
    <property type="molecule type" value="Genomic_DNA"/>
</dbReference>
<protein>
    <submittedName>
        <fullName evidence="8">Uncharacterized protein</fullName>
    </submittedName>
</protein>
<feature type="compositionally biased region" description="Basic and acidic residues" evidence="7">
    <location>
        <begin position="310"/>
        <end position="321"/>
    </location>
</feature>
<sequence length="592" mass="65459">MPRPRGSRRSAFANSATFAGDQRDAVGPPSALLPTATAFAEQVEASLKAAEAELNLIKEDWAKWTPEQTARLNERCSADAFRAANAELRDNQLVQPDIKNWTESRWYPNKDDTVDDDGPDQTTVPGRKQDREYRMVTPDFGEDVQLIGDDEMQRAAQEAGASKLNLLQSPPVISYLRKLRTADTNALLAMRATEDDDPLPSFPPPDDPQAKVLYTITFQPVPHGPGVHHVPQQKLVCLGTTTLTEIRDNLLVGGDNIPIEETDREGSVAGVDSDGEANGSDTDEGDEDGFGYRGPDRRPSEEYFGGGETKTAEPRAPKWKNERRTTGAAFVVEDWIYADTREGMQDYASILLDTIDKTKWPGDTDGSEQRDGSEDLALTPLDLLPSAVSAAKAGQAGSETNPEPLRPHRGKPRLRRGKAAQFVTLGEMPLRVGQPYLFVHQGDDEHIWSLEEVRALHPSDPSPWPPADAHKRSQAYQQFRHPYPITTYLSRQANMTLSNARCPLCEREPPDLALFDDALTGETPSHVCRACFGTLHPVKRDWEAEARAAAARKAPGRPKKLPTPPPVGYEDVADDEREHMDGVRTVPILFER</sequence>
<feature type="region of interest" description="Disordered" evidence="7">
    <location>
        <begin position="1"/>
        <end position="29"/>
    </location>
</feature>